<keyword evidence="2" id="KW-0560">Oxidoreductase</keyword>
<dbReference type="PRINTS" id="PR00081">
    <property type="entry name" value="GDHRDH"/>
</dbReference>
<proteinExistence type="inferred from homology"/>
<evidence type="ECO:0000313" key="5">
    <source>
        <dbReference type="Proteomes" id="UP000516052"/>
    </source>
</evidence>
<reference evidence="4 5" key="1">
    <citation type="submission" date="2020-08" db="EMBL/GenBank/DDBJ databases">
        <title>A novel species.</title>
        <authorList>
            <person name="Gao J."/>
        </authorList>
    </citation>
    <scope>NUCLEOTIDE SEQUENCE [LARGE SCALE GENOMIC DNA]</scope>
    <source>
        <strain evidence="4 5">CRXT-G-22</strain>
    </source>
</reference>
<dbReference type="InterPro" id="IPR036291">
    <property type="entry name" value="NAD(P)-bd_dom_sf"/>
</dbReference>
<dbReference type="RefSeq" id="WP_187745887.1">
    <property type="nucleotide sequence ID" value="NZ_CP060828.1"/>
</dbReference>
<evidence type="ECO:0000256" key="1">
    <source>
        <dbReference type="ARBA" id="ARBA00006484"/>
    </source>
</evidence>
<dbReference type="EMBL" id="CP060828">
    <property type="protein sequence ID" value="QNP68848.1"/>
    <property type="molecule type" value="Genomic_DNA"/>
</dbReference>
<name>A0A7H0I7T2_9ACTN</name>
<dbReference type="PANTHER" id="PTHR43639">
    <property type="entry name" value="OXIDOREDUCTASE, SHORT-CHAIN DEHYDROGENASE/REDUCTASE FAMILY (AFU_ORTHOLOGUE AFUA_5G02870)"/>
    <property type="match status" value="1"/>
</dbReference>
<dbReference type="InterPro" id="IPR057326">
    <property type="entry name" value="KR_dom"/>
</dbReference>
<dbReference type="SUPFAM" id="SSF51735">
    <property type="entry name" value="NAD(P)-binding Rossmann-fold domains"/>
    <property type="match status" value="1"/>
</dbReference>
<dbReference type="GO" id="GO:0016491">
    <property type="term" value="F:oxidoreductase activity"/>
    <property type="evidence" value="ECO:0007669"/>
    <property type="project" value="UniProtKB-KW"/>
</dbReference>
<dbReference type="PANTHER" id="PTHR43639:SF1">
    <property type="entry name" value="SHORT-CHAIN DEHYDROGENASE_REDUCTASE FAMILY PROTEIN"/>
    <property type="match status" value="1"/>
</dbReference>
<dbReference type="FunFam" id="3.40.50.720:FF:000084">
    <property type="entry name" value="Short-chain dehydrogenase reductase"/>
    <property type="match status" value="1"/>
</dbReference>
<keyword evidence="5" id="KW-1185">Reference proteome</keyword>
<evidence type="ECO:0000259" key="3">
    <source>
        <dbReference type="SMART" id="SM00822"/>
    </source>
</evidence>
<dbReference type="KEGG" id="sroi:IAG44_04860"/>
<dbReference type="Pfam" id="PF13561">
    <property type="entry name" value="adh_short_C2"/>
    <property type="match status" value="1"/>
</dbReference>
<protein>
    <submittedName>
        <fullName evidence="4">SDR family oxidoreductase</fullName>
    </submittedName>
</protein>
<dbReference type="Proteomes" id="UP000516052">
    <property type="component" value="Chromosome"/>
</dbReference>
<evidence type="ECO:0000313" key="4">
    <source>
        <dbReference type="EMBL" id="QNP68848.1"/>
    </source>
</evidence>
<evidence type="ECO:0000256" key="2">
    <source>
        <dbReference type="ARBA" id="ARBA00023002"/>
    </source>
</evidence>
<dbReference type="InterPro" id="IPR002347">
    <property type="entry name" value="SDR_fam"/>
</dbReference>
<organism evidence="4 5">
    <name type="scientific">Streptomyces roseirectus</name>
    <dbReference type="NCBI Taxonomy" id="2768066"/>
    <lineage>
        <taxon>Bacteria</taxon>
        <taxon>Bacillati</taxon>
        <taxon>Actinomycetota</taxon>
        <taxon>Actinomycetes</taxon>
        <taxon>Kitasatosporales</taxon>
        <taxon>Streptomycetaceae</taxon>
        <taxon>Streptomyces</taxon>
    </lineage>
</organism>
<dbReference type="AlphaFoldDB" id="A0A7H0I7T2"/>
<dbReference type="Gene3D" id="3.40.50.720">
    <property type="entry name" value="NAD(P)-binding Rossmann-like Domain"/>
    <property type="match status" value="1"/>
</dbReference>
<feature type="domain" description="Ketoreductase" evidence="3">
    <location>
        <begin position="8"/>
        <end position="145"/>
    </location>
</feature>
<accession>A0A7H0I7T2</accession>
<comment type="similarity">
    <text evidence="1">Belongs to the short-chain dehydrogenases/reductases (SDR) family.</text>
</comment>
<sequence length="286" mass="29884">MSGPFAGKTVLVTGGARGVGRFITEEFALRGAHVVVNCFHSEPDAHRLVAGLAARGLSAQVIKASVARAEDVTRMMTRVGEEHGGLDILVNNAARGAFLPLAELTEEDWRRTLDLNLHAVRHCSLAALDLLARRPGSSVVNVSSHGARQVVPHYGVVGVTKAAMESLSRYLAVEFEPRGVRVNVAGCQVMDNRVGDMFPDAERMKRTTGAATPWGRLPTETDLARLVVLLASEEAGFVTGQTVLADGGLSCGAALHAPLAAGLSVGLPAGGCPYDFGQGATGVGGW</sequence>
<gene>
    <name evidence="4" type="ORF">IAG44_04860</name>
</gene>
<dbReference type="SMART" id="SM00822">
    <property type="entry name" value="PKS_KR"/>
    <property type="match status" value="1"/>
</dbReference>